<protein>
    <submittedName>
        <fullName evidence="1">Uncharacterized protein</fullName>
    </submittedName>
</protein>
<gene>
    <name evidence="1" type="ORF">M153_3700005913</name>
</gene>
<dbReference type="AlphaFoldDB" id="A0A0R0LXU4"/>
<comment type="caution">
    <text evidence="1">The sequence shown here is derived from an EMBL/GenBank/DDBJ whole genome shotgun (WGS) entry which is preliminary data.</text>
</comment>
<proteinExistence type="predicted"/>
<dbReference type="Proteomes" id="UP000051530">
    <property type="component" value="Unassembled WGS sequence"/>
</dbReference>
<dbReference type="EMBL" id="LGUB01000129">
    <property type="protein sequence ID" value="KRH94150.1"/>
    <property type="molecule type" value="Genomic_DNA"/>
</dbReference>
<evidence type="ECO:0000313" key="2">
    <source>
        <dbReference type="Proteomes" id="UP000051530"/>
    </source>
</evidence>
<reference evidence="1 2" key="1">
    <citation type="submission" date="2015-07" db="EMBL/GenBank/DDBJ databases">
        <title>The genome of Pseudoloma neurophilia, a relevant intracellular parasite of the zebrafish.</title>
        <authorList>
            <person name="Ndikumana S."/>
            <person name="Pelin A."/>
            <person name="Sanders J."/>
            <person name="Corradi N."/>
        </authorList>
    </citation>
    <scope>NUCLEOTIDE SEQUENCE [LARGE SCALE GENOMIC DNA]</scope>
    <source>
        <strain evidence="1 2">MK1</strain>
    </source>
</reference>
<accession>A0A0R0LXU4</accession>
<sequence length="54" mass="6480">MVNSPLRILSDRKDSPHYKKRCVIMLYVVALQNTNKSHYNHLFRTFIVQFVLIM</sequence>
<dbReference type="VEuPathDB" id="MicrosporidiaDB:M153_3700005913"/>
<keyword evidence="2" id="KW-1185">Reference proteome</keyword>
<name>A0A0R0LXU4_9MICR</name>
<organism evidence="1 2">
    <name type="scientific">Pseudoloma neurophilia</name>
    <dbReference type="NCBI Taxonomy" id="146866"/>
    <lineage>
        <taxon>Eukaryota</taxon>
        <taxon>Fungi</taxon>
        <taxon>Fungi incertae sedis</taxon>
        <taxon>Microsporidia</taxon>
        <taxon>Pseudoloma</taxon>
    </lineage>
</organism>
<evidence type="ECO:0000313" key="1">
    <source>
        <dbReference type="EMBL" id="KRH94150.1"/>
    </source>
</evidence>